<dbReference type="SUPFAM" id="SSF48452">
    <property type="entry name" value="TPR-like"/>
    <property type="match status" value="1"/>
</dbReference>
<dbReference type="Proteomes" id="UP001348641">
    <property type="component" value="Unassembled WGS sequence"/>
</dbReference>
<organism evidence="9 10">
    <name type="scientific">Nocardiopsis tropica</name>
    <dbReference type="NCBI Taxonomy" id="109330"/>
    <lineage>
        <taxon>Bacteria</taxon>
        <taxon>Bacillati</taxon>
        <taxon>Actinomycetota</taxon>
        <taxon>Actinomycetes</taxon>
        <taxon>Streptosporangiales</taxon>
        <taxon>Nocardiopsidaceae</taxon>
        <taxon>Nocardiopsis</taxon>
    </lineage>
</organism>
<evidence type="ECO:0000313" key="9">
    <source>
        <dbReference type="EMBL" id="MEE2050441.1"/>
    </source>
</evidence>
<keyword evidence="7" id="KW-1133">Transmembrane helix</keyword>
<feature type="region of interest" description="Disordered" evidence="6">
    <location>
        <begin position="219"/>
        <end position="281"/>
    </location>
</feature>
<dbReference type="Pfam" id="PF00691">
    <property type="entry name" value="OmpA"/>
    <property type="match status" value="1"/>
</dbReference>
<dbReference type="SMART" id="SM01043">
    <property type="entry name" value="BTAD"/>
    <property type="match status" value="1"/>
</dbReference>
<feature type="compositionally biased region" description="Low complexity" evidence="6">
    <location>
        <begin position="264"/>
        <end position="280"/>
    </location>
</feature>
<dbReference type="InterPro" id="IPR006665">
    <property type="entry name" value="OmpA-like"/>
</dbReference>
<feature type="compositionally biased region" description="Low complexity" evidence="6">
    <location>
        <begin position="582"/>
        <end position="592"/>
    </location>
</feature>
<name>A0ABU7KMB9_9ACTN</name>
<evidence type="ECO:0000256" key="7">
    <source>
        <dbReference type="SAM" id="Phobius"/>
    </source>
</evidence>
<dbReference type="EMBL" id="JAUUCC010000015">
    <property type="protein sequence ID" value="MEE2050441.1"/>
    <property type="molecule type" value="Genomic_DNA"/>
</dbReference>
<dbReference type="PANTHER" id="PTHR35807:SF1">
    <property type="entry name" value="TRANSCRIPTIONAL REGULATOR REDD"/>
    <property type="match status" value="1"/>
</dbReference>
<accession>A0ABU7KMB9</accession>
<keyword evidence="7" id="KW-0812">Transmembrane</keyword>
<dbReference type="PRINTS" id="PR01021">
    <property type="entry name" value="OMPADOMAIN"/>
</dbReference>
<evidence type="ECO:0000313" key="10">
    <source>
        <dbReference type="Proteomes" id="UP001348641"/>
    </source>
</evidence>
<comment type="caution">
    <text evidence="9">The sequence shown here is derived from an EMBL/GenBank/DDBJ whole genome shotgun (WGS) entry which is preliminary data.</text>
</comment>
<dbReference type="Gene3D" id="1.25.40.10">
    <property type="entry name" value="Tetratricopeptide repeat domain"/>
    <property type="match status" value="1"/>
</dbReference>
<sequence>MHPTRTALAATTPALLIAPPVLLSRQPWPDTAGVSAEHLRLSLLSGTLPPPLGHTLALALLWALWAAFALLVAADTVALLRGQVPRIGLLRLAATGIAGSSVAVSAPAVAAVAPADTTPTDGAHDAHSAPTGEPVHVLERTRTLTGFGLDSADLTPAMADELGPTVELLQLFGDPDTAITVTGHTDATGPDEHNRALSLRRAEAVAAALTDQLGDGWTVTTAGAGSDHPREHSELGPSADRRAEITYTLTTRPHTTADSETEQQEAAVGAEQAAPAAEAQDTADFPVGAVLTGALAGGGVGGALGAVAGRLTAPGHRGKHQAGEDEHQADEDEHQADEDEHDTEPHDEPGPDDDTGADPEQPLGTPVPVTRDTGGAVISPQGHLRVADNLSVSAHDGLAVTGTHALGVCASLIGRALTDPGIRVITTRELVAQAGASPRVRAPGMTVSADTASAVTEAELAYITAARDAGGPSRTLLVVKASAHTLAQDRLQALRDGEEEGEVTVVILGEEWGVPVLNCDSFDTVDVTAPDGRTDTYDGLRLLHIDQATFAAGFSTAAAGEPDRVGAAVPAPPEEEKEEAAPEPAAEPGGADPEPDAERPPKVDIRLFAPQPGITVDGVDIGVKMRSSSRAMLAHLALHPHGVGTDALTEALFSTEPGKKSRQLRSSACTSARVAVREALENPDAEIIDVVPGRYQIHHDTVDVDVWRFDRALQAAKKAEDDRTAHTCLRAAAAEYDHMLLTESDLPWIEEKRQAYRRAAADCFVGLAKAADDPRQALAWLERAREADDLNESIYQELMRTQVGLGRPDAAERTYQDLAGKLKSMRARPSAATRNLLEDLTRSRR</sequence>
<evidence type="ECO:0000256" key="5">
    <source>
        <dbReference type="PROSITE-ProRule" id="PRU00473"/>
    </source>
</evidence>
<feature type="transmembrane region" description="Helical" evidence="7">
    <location>
        <begin position="60"/>
        <end position="80"/>
    </location>
</feature>
<feature type="compositionally biased region" description="Polar residues" evidence="6">
    <location>
        <begin position="247"/>
        <end position="258"/>
    </location>
</feature>
<keyword evidence="3 5" id="KW-0472">Membrane</keyword>
<evidence type="ECO:0000256" key="4">
    <source>
        <dbReference type="ARBA" id="ARBA00023163"/>
    </source>
</evidence>
<evidence type="ECO:0000259" key="8">
    <source>
        <dbReference type="PROSITE" id="PS51123"/>
    </source>
</evidence>
<feature type="compositionally biased region" description="Basic and acidic residues" evidence="6">
    <location>
        <begin position="836"/>
        <end position="845"/>
    </location>
</feature>
<dbReference type="InterPro" id="IPR006664">
    <property type="entry name" value="OMP_bac"/>
</dbReference>
<feature type="region of interest" description="Disordered" evidence="6">
    <location>
        <begin position="313"/>
        <end position="374"/>
    </location>
</feature>
<feature type="compositionally biased region" description="Acidic residues" evidence="6">
    <location>
        <begin position="327"/>
        <end position="342"/>
    </location>
</feature>
<keyword evidence="2" id="KW-0805">Transcription regulation</keyword>
<dbReference type="PROSITE" id="PS51123">
    <property type="entry name" value="OMPA_2"/>
    <property type="match status" value="1"/>
</dbReference>
<dbReference type="CDD" id="cd07185">
    <property type="entry name" value="OmpA_C-like"/>
    <property type="match status" value="1"/>
</dbReference>
<evidence type="ECO:0000256" key="6">
    <source>
        <dbReference type="SAM" id="MobiDB-lite"/>
    </source>
</evidence>
<dbReference type="Pfam" id="PF03704">
    <property type="entry name" value="BTAD"/>
    <property type="match status" value="1"/>
</dbReference>
<feature type="domain" description="OmpA-like" evidence="8">
    <location>
        <begin position="134"/>
        <end position="251"/>
    </location>
</feature>
<comment type="subcellular location">
    <subcellularLocation>
        <location evidence="1">Membrane</location>
    </subcellularLocation>
</comment>
<dbReference type="InterPro" id="IPR036737">
    <property type="entry name" value="OmpA-like_sf"/>
</dbReference>
<evidence type="ECO:0000256" key="3">
    <source>
        <dbReference type="ARBA" id="ARBA00023136"/>
    </source>
</evidence>
<reference evidence="9 10" key="1">
    <citation type="submission" date="2023-07" db="EMBL/GenBank/DDBJ databases">
        <authorList>
            <person name="Girao M."/>
            <person name="Carvalho M.F."/>
        </authorList>
    </citation>
    <scope>NUCLEOTIDE SEQUENCE [LARGE SCALE GENOMIC DNA]</scope>
    <source>
        <strain evidence="9 10">66/93</strain>
    </source>
</reference>
<feature type="compositionally biased region" description="Basic and acidic residues" evidence="6">
    <location>
        <begin position="227"/>
        <end position="244"/>
    </location>
</feature>
<dbReference type="InterPro" id="IPR011990">
    <property type="entry name" value="TPR-like_helical_dom_sf"/>
</dbReference>
<feature type="transmembrane region" description="Helical" evidence="7">
    <location>
        <begin position="92"/>
        <end position="113"/>
    </location>
</feature>
<dbReference type="InterPro" id="IPR005158">
    <property type="entry name" value="BTAD"/>
</dbReference>
<dbReference type="RefSeq" id="WP_330157661.1">
    <property type="nucleotide sequence ID" value="NZ_BAAAJA010000046.1"/>
</dbReference>
<dbReference type="SUPFAM" id="SSF103088">
    <property type="entry name" value="OmpA-like"/>
    <property type="match status" value="1"/>
</dbReference>
<proteinExistence type="predicted"/>
<gene>
    <name evidence="9" type="ORF">Q8A49_08020</name>
</gene>
<dbReference type="InterPro" id="IPR051677">
    <property type="entry name" value="AfsR-DnrI-RedD_regulator"/>
</dbReference>
<feature type="region of interest" description="Disordered" evidence="6">
    <location>
        <begin position="561"/>
        <end position="601"/>
    </location>
</feature>
<dbReference type="Gene3D" id="3.30.1330.60">
    <property type="entry name" value="OmpA-like domain"/>
    <property type="match status" value="1"/>
</dbReference>
<dbReference type="PANTHER" id="PTHR35807">
    <property type="entry name" value="TRANSCRIPTIONAL REGULATOR REDD-RELATED"/>
    <property type="match status" value="1"/>
</dbReference>
<feature type="region of interest" description="Disordered" evidence="6">
    <location>
        <begin position="824"/>
        <end position="845"/>
    </location>
</feature>
<evidence type="ECO:0000256" key="1">
    <source>
        <dbReference type="ARBA" id="ARBA00004370"/>
    </source>
</evidence>
<evidence type="ECO:0000256" key="2">
    <source>
        <dbReference type="ARBA" id="ARBA00023015"/>
    </source>
</evidence>
<keyword evidence="4" id="KW-0804">Transcription</keyword>
<protein>
    <submittedName>
        <fullName evidence="9">OmpA family protein</fullName>
    </submittedName>
</protein>